<feature type="domain" description="DUF7124" evidence="2">
    <location>
        <begin position="136"/>
        <end position="249"/>
    </location>
</feature>
<evidence type="ECO:0000259" key="2">
    <source>
        <dbReference type="Pfam" id="PF23439"/>
    </source>
</evidence>
<protein>
    <recommendedName>
        <fullName evidence="2">DUF7124 domain-containing protein</fullName>
    </recommendedName>
</protein>
<dbReference type="OrthoDB" id="305958at2157"/>
<feature type="compositionally biased region" description="Gly residues" evidence="1">
    <location>
        <begin position="91"/>
        <end position="100"/>
    </location>
</feature>
<evidence type="ECO:0000256" key="1">
    <source>
        <dbReference type="SAM" id="MobiDB-lite"/>
    </source>
</evidence>
<feature type="region of interest" description="Disordered" evidence="1">
    <location>
        <begin position="1"/>
        <end position="134"/>
    </location>
</feature>
<reference evidence="3 4" key="1">
    <citation type="submission" date="2018-07" db="EMBL/GenBank/DDBJ databases">
        <title>Genome sequences of Haloplanus salinus JCM 18368T.</title>
        <authorList>
            <person name="Kim Y.B."/>
            <person name="Roh S.W."/>
        </authorList>
    </citation>
    <scope>NUCLEOTIDE SEQUENCE [LARGE SCALE GENOMIC DNA]</scope>
    <source>
        <strain evidence="3 4">JCM 18368</strain>
    </source>
</reference>
<sequence length="252" mass="26777">MTDRIDLDDIDTEEEPTDEPNRGDWFWRGEGDPDTEPDDPFGTAGTRAARSDADPTSGAWGDDGDDGDGDTHAATPRVPREADDKPVGIPIEGGGAGGAHAGDREPVEGGVPNEDTDGSPQPTTGAAPHGEEPDDMTMALTYRAAQRLTHPASAFSDAGAWADWIGIVGRVGTPVINRFQRQNGVDADFFSGTEETPGERLAQVGPRSMFYAKRMVVVGVAGEDERVAAEADWEFVPLEEAAEKAGWTLDVE</sequence>
<dbReference type="Pfam" id="PF23439">
    <property type="entry name" value="DUF7124"/>
    <property type="match status" value="1"/>
</dbReference>
<keyword evidence="4" id="KW-1185">Reference proteome</keyword>
<dbReference type="RefSeq" id="WP_114449536.1">
    <property type="nucleotide sequence ID" value="NZ_QPHM01000001.1"/>
</dbReference>
<feature type="compositionally biased region" description="Acidic residues" evidence="1">
    <location>
        <begin position="8"/>
        <end position="18"/>
    </location>
</feature>
<dbReference type="EMBL" id="QPHM01000001">
    <property type="protein sequence ID" value="RCU47977.1"/>
    <property type="molecule type" value="Genomic_DNA"/>
</dbReference>
<gene>
    <name evidence="3" type="ORF">DU504_12115</name>
</gene>
<feature type="compositionally biased region" description="Basic and acidic residues" evidence="1">
    <location>
        <begin position="19"/>
        <end position="31"/>
    </location>
</feature>
<organism evidence="3 4">
    <name type="scientific">Haloplanus salinus</name>
    <dbReference type="NCBI Taxonomy" id="1126245"/>
    <lineage>
        <taxon>Archaea</taxon>
        <taxon>Methanobacteriati</taxon>
        <taxon>Methanobacteriota</taxon>
        <taxon>Stenosarchaea group</taxon>
        <taxon>Halobacteria</taxon>
        <taxon>Halobacteriales</taxon>
        <taxon>Haloferacaceae</taxon>
        <taxon>Haloplanus</taxon>
    </lineage>
</organism>
<evidence type="ECO:0000313" key="4">
    <source>
        <dbReference type="Proteomes" id="UP000252189"/>
    </source>
</evidence>
<accession>A0A368NBM2</accession>
<dbReference type="Proteomes" id="UP000252189">
    <property type="component" value="Unassembled WGS sequence"/>
</dbReference>
<dbReference type="AlphaFoldDB" id="A0A368NBM2"/>
<evidence type="ECO:0000313" key="3">
    <source>
        <dbReference type="EMBL" id="RCU47977.1"/>
    </source>
</evidence>
<proteinExistence type="predicted"/>
<name>A0A368NBM2_9EURY</name>
<dbReference type="InterPro" id="IPR055548">
    <property type="entry name" value="DUF7124"/>
</dbReference>
<comment type="caution">
    <text evidence="3">The sequence shown here is derived from an EMBL/GenBank/DDBJ whole genome shotgun (WGS) entry which is preliminary data.</text>
</comment>